<dbReference type="EMBL" id="CP010086">
    <property type="protein sequence ID" value="AJH02123.1"/>
    <property type="molecule type" value="Genomic_DNA"/>
</dbReference>
<dbReference type="KEGG" id="cbei:LF65_05615"/>
<name>A0A0B5QVX8_CLOBE</name>
<evidence type="ECO:0000313" key="2">
    <source>
        <dbReference type="Proteomes" id="UP000031866"/>
    </source>
</evidence>
<proteinExistence type="predicted"/>
<organism evidence="1 2">
    <name type="scientific">Clostridium beijerinckii</name>
    <name type="common">Clostridium MP</name>
    <dbReference type="NCBI Taxonomy" id="1520"/>
    <lineage>
        <taxon>Bacteria</taxon>
        <taxon>Bacillati</taxon>
        <taxon>Bacillota</taxon>
        <taxon>Clostridia</taxon>
        <taxon>Eubacteriales</taxon>
        <taxon>Clostridiaceae</taxon>
        <taxon>Clostridium</taxon>
    </lineage>
</organism>
<dbReference type="STRING" id="1520.LF65_05615"/>
<sequence>MINICNLSDIRPILISKKGNPEIVKIVRKYFNERDPVYYEIVKNCSAEVKTNANAKYFFKISLKEYEDIKYKIVVDIMNLVVDYYIGREKQFKNLKKVTDFVTYTKKDIKNFKK</sequence>
<dbReference type="AlphaFoldDB" id="A0A0B5QVX8"/>
<dbReference type="RefSeq" id="WP_041900605.1">
    <property type="nucleotide sequence ID" value="NZ_CP010086.2"/>
</dbReference>
<evidence type="ECO:0000313" key="1">
    <source>
        <dbReference type="EMBL" id="AJH02123.1"/>
    </source>
</evidence>
<gene>
    <name evidence="1" type="ORF">LF65_05615</name>
</gene>
<protein>
    <submittedName>
        <fullName evidence="1">Uncharacterized protein</fullName>
    </submittedName>
</protein>
<reference evidence="2" key="1">
    <citation type="submission" date="2014-12" db="EMBL/GenBank/DDBJ databases">
        <title>Genome sequence of Clostridium beijerinckii strain 59B.</title>
        <authorList>
            <person name="Little G.T."/>
            <person name="Minton N.P."/>
        </authorList>
    </citation>
    <scope>NUCLEOTIDE SEQUENCE [LARGE SCALE GENOMIC DNA]</scope>
    <source>
        <strain evidence="2">59B</strain>
    </source>
</reference>
<accession>A0A0B5QVX8</accession>
<dbReference type="Proteomes" id="UP000031866">
    <property type="component" value="Chromosome"/>
</dbReference>